<dbReference type="GO" id="GO:0004071">
    <property type="term" value="F:aspartate-ammonia ligase activity"/>
    <property type="evidence" value="ECO:0007669"/>
    <property type="project" value="InterPro"/>
</dbReference>
<evidence type="ECO:0000313" key="6">
    <source>
        <dbReference type="Proteomes" id="UP000018550"/>
    </source>
</evidence>
<dbReference type="OrthoDB" id="9766088at2"/>
<keyword evidence="2" id="KW-0436">Ligase</keyword>
<reference evidence="5 6" key="1">
    <citation type="journal article" date="2014" name="Genome Announc.">
        <title>Complete Genome Sequence of Spiroplasma apis B31T (ATCC 33834), a Bacterium Associated with May Disease of Honeybees (Apis mellifera).</title>
        <authorList>
            <person name="Ku C."/>
            <person name="Lo W.S."/>
            <person name="Chen L.L."/>
            <person name="Kuo C.H."/>
        </authorList>
    </citation>
    <scope>NUCLEOTIDE SEQUENCE [LARGE SCALE GENOMIC DNA]</scope>
    <source>
        <strain evidence="5">B31</strain>
    </source>
</reference>
<dbReference type="AlphaFoldDB" id="V5RGS2"/>
<dbReference type="KEGG" id="sapi:SAPIS_v1c00200"/>
<dbReference type="PANTHER" id="PTHR30073:SF5">
    <property type="entry name" value="ASPARTATE--AMMONIA LIGASE"/>
    <property type="match status" value="1"/>
</dbReference>
<dbReference type="Gene3D" id="3.30.930.10">
    <property type="entry name" value="Bira Bifunctional Protein, Domain 2"/>
    <property type="match status" value="1"/>
</dbReference>
<protein>
    <submittedName>
        <fullName evidence="5">Asparagine synthetase AsnA</fullName>
    </submittedName>
</protein>
<dbReference type="EMBL" id="CP006682">
    <property type="protein sequence ID" value="AHB35867.1"/>
    <property type="molecule type" value="Genomic_DNA"/>
</dbReference>
<proteinExistence type="predicted"/>
<dbReference type="eggNOG" id="COG2502">
    <property type="taxonomic scope" value="Bacteria"/>
</dbReference>
<keyword evidence="3" id="KW-0547">Nucleotide-binding</keyword>
<dbReference type="PANTHER" id="PTHR30073">
    <property type="entry name" value="ASPARTATE--AMMONIA LIGASE"/>
    <property type="match status" value="1"/>
</dbReference>
<dbReference type="HOGENOM" id="CLU_071543_0_0_14"/>
<dbReference type="SUPFAM" id="SSF55681">
    <property type="entry name" value="Class II aaRS and biotin synthetases"/>
    <property type="match status" value="1"/>
</dbReference>
<keyword evidence="6" id="KW-1185">Reference proteome</keyword>
<dbReference type="PATRIC" id="fig|1276258.3.peg.20"/>
<evidence type="ECO:0000256" key="2">
    <source>
        <dbReference type="ARBA" id="ARBA00022598"/>
    </source>
</evidence>
<accession>V5RGS2</accession>
<gene>
    <name evidence="5" type="primary">asnA</name>
    <name evidence="5" type="ORF">SAPIS_v1c00200</name>
</gene>
<dbReference type="STRING" id="1276258.SAPIS_v1c00200"/>
<dbReference type="GO" id="GO:0005524">
    <property type="term" value="F:ATP binding"/>
    <property type="evidence" value="ECO:0007669"/>
    <property type="project" value="UniProtKB-KW"/>
</dbReference>
<dbReference type="Proteomes" id="UP000018550">
    <property type="component" value="Chromosome"/>
</dbReference>
<keyword evidence="4" id="KW-0067">ATP-binding</keyword>
<dbReference type="GO" id="GO:0006529">
    <property type="term" value="P:asparagine biosynthetic process"/>
    <property type="evidence" value="ECO:0007669"/>
    <property type="project" value="InterPro"/>
</dbReference>
<dbReference type="InterPro" id="IPR045864">
    <property type="entry name" value="aa-tRNA-synth_II/BPL/LPL"/>
</dbReference>
<dbReference type="Pfam" id="PF03590">
    <property type="entry name" value="AsnA"/>
    <property type="match status" value="1"/>
</dbReference>
<organism evidence="5 6">
    <name type="scientific">Spiroplasma apis B31</name>
    <dbReference type="NCBI Taxonomy" id="1276258"/>
    <lineage>
        <taxon>Bacteria</taxon>
        <taxon>Bacillati</taxon>
        <taxon>Mycoplasmatota</taxon>
        <taxon>Mollicutes</taxon>
        <taxon>Entomoplasmatales</taxon>
        <taxon>Spiroplasmataceae</taxon>
        <taxon>Spiroplasma</taxon>
    </lineage>
</organism>
<dbReference type="GO" id="GO:0005829">
    <property type="term" value="C:cytosol"/>
    <property type="evidence" value="ECO:0007669"/>
    <property type="project" value="TreeGrafter"/>
</dbReference>
<sequence>MKYGITLGYTSKLNELETIEGIEFVTNELESRLKLDFDLIKVRSGLVTDKILWLNDDFQQTKRPIDFDVSSEKMYGELLQSNNKWRRYFLMNNGLVENNQGIITNFSTVTRDTVIDNMNSVVYDELGFEIVKLDYSIEEINSVLIKVYKALVEIDLACSSKYNSLGKNHLGEKLTFISHKKLKALYPLLTFKERLSKFGKDNGSFVLQNYVEKTLNQQKNTQFSEDVYDFNSYSKLYVYNKSCEKVTSMGYVSYQVDRETLKSQSTILKENNKTQTFYHHLIKSNKLPLTITGGIFINRYIMTLLEKQHIGEVQSSLWNKKFLQYCEINNIKIL</sequence>
<evidence type="ECO:0000313" key="5">
    <source>
        <dbReference type="EMBL" id="AHB35867.1"/>
    </source>
</evidence>
<dbReference type="PIRSF" id="PIRSF001555">
    <property type="entry name" value="Asp_ammon_ligase"/>
    <property type="match status" value="1"/>
</dbReference>
<evidence type="ECO:0000256" key="4">
    <source>
        <dbReference type="ARBA" id="ARBA00022840"/>
    </source>
</evidence>
<dbReference type="InterPro" id="IPR004618">
    <property type="entry name" value="AsnA"/>
</dbReference>
<evidence type="ECO:0000256" key="1">
    <source>
        <dbReference type="ARBA" id="ARBA00022490"/>
    </source>
</evidence>
<name>V5RGS2_SPIAP</name>
<evidence type="ECO:0000256" key="3">
    <source>
        <dbReference type="ARBA" id="ARBA00022741"/>
    </source>
</evidence>
<dbReference type="RefSeq" id="WP_023788801.1">
    <property type="nucleotide sequence ID" value="NC_022998.1"/>
</dbReference>
<keyword evidence="1" id="KW-0963">Cytoplasm</keyword>